<accession>A0ACB9HES6</accession>
<evidence type="ECO:0000313" key="2">
    <source>
        <dbReference type="Proteomes" id="UP001056120"/>
    </source>
</evidence>
<sequence length="76" mass="8569">MECPSIRNTSPSTSYSLNFCPDSNPCSERSYPCFWSQVWSVAPSIEEEHRKHRTALKASSRSGTEEGEAGRFLQVK</sequence>
<dbReference type="EMBL" id="CM042029">
    <property type="protein sequence ID" value="KAI3794294.1"/>
    <property type="molecule type" value="Genomic_DNA"/>
</dbReference>
<evidence type="ECO:0000313" key="1">
    <source>
        <dbReference type="EMBL" id="KAI3794294.1"/>
    </source>
</evidence>
<dbReference type="Proteomes" id="UP001056120">
    <property type="component" value="Linkage Group LG12"/>
</dbReference>
<reference evidence="2" key="1">
    <citation type="journal article" date="2022" name="Mol. Ecol. Resour.">
        <title>The genomes of chicory, endive, great burdock and yacon provide insights into Asteraceae palaeo-polyploidization history and plant inulin production.</title>
        <authorList>
            <person name="Fan W."/>
            <person name="Wang S."/>
            <person name="Wang H."/>
            <person name="Wang A."/>
            <person name="Jiang F."/>
            <person name="Liu H."/>
            <person name="Zhao H."/>
            <person name="Xu D."/>
            <person name="Zhang Y."/>
        </authorList>
    </citation>
    <scope>NUCLEOTIDE SEQUENCE [LARGE SCALE GENOMIC DNA]</scope>
    <source>
        <strain evidence="2">cv. Yunnan</strain>
    </source>
</reference>
<proteinExistence type="predicted"/>
<gene>
    <name evidence="1" type="ORF">L1987_36923</name>
</gene>
<comment type="caution">
    <text evidence="1">The sequence shown here is derived from an EMBL/GenBank/DDBJ whole genome shotgun (WGS) entry which is preliminary data.</text>
</comment>
<organism evidence="1 2">
    <name type="scientific">Smallanthus sonchifolius</name>
    <dbReference type="NCBI Taxonomy" id="185202"/>
    <lineage>
        <taxon>Eukaryota</taxon>
        <taxon>Viridiplantae</taxon>
        <taxon>Streptophyta</taxon>
        <taxon>Embryophyta</taxon>
        <taxon>Tracheophyta</taxon>
        <taxon>Spermatophyta</taxon>
        <taxon>Magnoliopsida</taxon>
        <taxon>eudicotyledons</taxon>
        <taxon>Gunneridae</taxon>
        <taxon>Pentapetalae</taxon>
        <taxon>asterids</taxon>
        <taxon>campanulids</taxon>
        <taxon>Asterales</taxon>
        <taxon>Asteraceae</taxon>
        <taxon>Asteroideae</taxon>
        <taxon>Heliantheae alliance</taxon>
        <taxon>Millerieae</taxon>
        <taxon>Smallanthus</taxon>
    </lineage>
</organism>
<name>A0ACB9HES6_9ASTR</name>
<reference evidence="1 2" key="2">
    <citation type="journal article" date="2022" name="Mol. Ecol. Resour.">
        <title>The genomes of chicory, endive, great burdock and yacon provide insights into Asteraceae paleo-polyploidization history and plant inulin production.</title>
        <authorList>
            <person name="Fan W."/>
            <person name="Wang S."/>
            <person name="Wang H."/>
            <person name="Wang A."/>
            <person name="Jiang F."/>
            <person name="Liu H."/>
            <person name="Zhao H."/>
            <person name="Xu D."/>
            <person name="Zhang Y."/>
        </authorList>
    </citation>
    <scope>NUCLEOTIDE SEQUENCE [LARGE SCALE GENOMIC DNA]</scope>
    <source>
        <strain evidence="2">cv. Yunnan</strain>
        <tissue evidence="1">Leaves</tissue>
    </source>
</reference>
<protein>
    <submittedName>
        <fullName evidence="1">Uncharacterized protein</fullName>
    </submittedName>
</protein>
<keyword evidence="2" id="KW-1185">Reference proteome</keyword>